<sequence length="255" mass="29433">MNVVIIEDEDRNARQLERLLKKYDPTIHIMAQLPSVKEAVEWFGQRSQSSLPDLAFMDIHLEDGLSFRIFEHLHLTLPIIFTTAYDEYMQKAFKVNSIDYLLKPVAFEELVAAMEKFKTIRNQPVLPDLSALLQLIQKPQPAGFRERFMVTIGTKIFSVEVSDIAYFYSEEKATFLLSKSGQMLPLEYSLDQLSAQLNPTHFFRVSRQFIVARTAIQAVHAYSAGRLKLDLQPIARQEVFVSISRLSDFKDWLGR</sequence>
<dbReference type="InterPro" id="IPR007492">
    <property type="entry name" value="LytTR_DNA-bd_dom"/>
</dbReference>
<comment type="caution">
    <text evidence="4">The sequence shown here is derived from an EMBL/GenBank/DDBJ whole genome shotgun (WGS) entry which is preliminary data.</text>
</comment>
<dbReference type="PANTHER" id="PTHR37299">
    <property type="entry name" value="TRANSCRIPTIONAL REGULATOR-RELATED"/>
    <property type="match status" value="1"/>
</dbReference>
<dbReference type="PROSITE" id="PS50110">
    <property type="entry name" value="RESPONSE_REGULATORY"/>
    <property type="match status" value="1"/>
</dbReference>
<evidence type="ECO:0000259" key="3">
    <source>
        <dbReference type="PROSITE" id="PS50930"/>
    </source>
</evidence>
<dbReference type="Gene3D" id="2.40.50.1020">
    <property type="entry name" value="LytTr DNA-binding domain"/>
    <property type="match status" value="1"/>
</dbReference>
<accession>A0A7K0EV36</accession>
<feature type="modified residue" description="4-aspartylphosphate" evidence="1">
    <location>
        <position position="58"/>
    </location>
</feature>
<dbReference type="SMART" id="SM00448">
    <property type="entry name" value="REC"/>
    <property type="match status" value="1"/>
</dbReference>
<dbReference type="InterPro" id="IPR011006">
    <property type="entry name" value="CheY-like_superfamily"/>
</dbReference>
<dbReference type="Pfam" id="PF04397">
    <property type="entry name" value="LytTR"/>
    <property type="match status" value="1"/>
</dbReference>
<dbReference type="RefSeq" id="WP_154178653.1">
    <property type="nucleotide sequence ID" value="NZ_WJXZ01000014.1"/>
</dbReference>
<dbReference type="PANTHER" id="PTHR37299:SF1">
    <property type="entry name" value="STAGE 0 SPORULATION PROTEIN A HOMOLOG"/>
    <property type="match status" value="1"/>
</dbReference>
<evidence type="ECO:0000313" key="5">
    <source>
        <dbReference type="Proteomes" id="UP000441754"/>
    </source>
</evidence>
<dbReference type="InterPro" id="IPR046947">
    <property type="entry name" value="LytR-like"/>
</dbReference>
<keyword evidence="5" id="KW-1185">Reference proteome</keyword>
<dbReference type="PROSITE" id="PS50930">
    <property type="entry name" value="HTH_LYTTR"/>
    <property type="match status" value="1"/>
</dbReference>
<dbReference type="SMART" id="SM00850">
    <property type="entry name" value="LytTR"/>
    <property type="match status" value="1"/>
</dbReference>
<dbReference type="OrthoDB" id="646623at2"/>
<dbReference type="SUPFAM" id="SSF52172">
    <property type="entry name" value="CheY-like"/>
    <property type="match status" value="1"/>
</dbReference>
<protein>
    <submittedName>
        <fullName evidence="4">Response regulator</fullName>
    </submittedName>
</protein>
<dbReference type="AlphaFoldDB" id="A0A7K0EV36"/>
<dbReference type="Gene3D" id="3.40.50.2300">
    <property type="match status" value="1"/>
</dbReference>
<reference evidence="4 5" key="1">
    <citation type="journal article" date="2018" name="Antonie Van Leeuwenhoek">
        <title>Larkinella terrae sp. nov., isolated from soil on Jeju Island, South Korea.</title>
        <authorList>
            <person name="Ten L.N."/>
            <person name="Jeon J."/>
            <person name="Park S.J."/>
            <person name="Park S."/>
            <person name="Lee S.Y."/>
            <person name="Kim M.K."/>
            <person name="Jung H.Y."/>
        </authorList>
    </citation>
    <scope>NUCLEOTIDE SEQUENCE [LARGE SCALE GENOMIC DNA]</scope>
    <source>
        <strain evidence="4 5">KCTC 52001</strain>
    </source>
</reference>
<dbReference type="EMBL" id="WJXZ01000014">
    <property type="protein sequence ID" value="MRS65371.1"/>
    <property type="molecule type" value="Genomic_DNA"/>
</dbReference>
<gene>
    <name evidence="4" type="ORF">GJJ30_29035</name>
</gene>
<dbReference type="InterPro" id="IPR001789">
    <property type="entry name" value="Sig_transdc_resp-reg_receiver"/>
</dbReference>
<name>A0A7K0EV36_9BACT</name>
<evidence type="ECO:0000313" key="4">
    <source>
        <dbReference type="EMBL" id="MRS65371.1"/>
    </source>
</evidence>
<dbReference type="Pfam" id="PF00072">
    <property type="entry name" value="Response_reg"/>
    <property type="match status" value="1"/>
</dbReference>
<dbReference type="Proteomes" id="UP000441754">
    <property type="component" value="Unassembled WGS sequence"/>
</dbReference>
<dbReference type="GO" id="GO:0000156">
    <property type="term" value="F:phosphorelay response regulator activity"/>
    <property type="evidence" value="ECO:0007669"/>
    <property type="project" value="InterPro"/>
</dbReference>
<organism evidence="4 5">
    <name type="scientific">Larkinella terrae</name>
    <dbReference type="NCBI Taxonomy" id="2025311"/>
    <lineage>
        <taxon>Bacteria</taxon>
        <taxon>Pseudomonadati</taxon>
        <taxon>Bacteroidota</taxon>
        <taxon>Cytophagia</taxon>
        <taxon>Cytophagales</taxon>
        <taxon>Spirosomataceae</taxon>
        <taxon>Larkinella</taxon>
    </lineage>
</organism>
<evidence type="ECO:0000259" key="2">
    <source>
        <dbReference type="PROSITE" id="PS50110"/>
    </source>
</evidence>
<feature type="domain" description="HTH LytTR-type" evidence="3">
    <location>
        <begin position="148"/>
        <end position="255"/>
    </location>
</feature>
<keyword evidence="1" id="KW-0597">Phosphoprotein</keyword>
<evidence type="ECO:0000256" key="1">
    <source>
        <dbReference type="PROSITE-ProRule" id="PRU00169"/>
    </source>
</evidence>
<proteinExistence type="predicted"/>
<feature type="domain" description="Response regulatory" evidence="2">
    <location>
        <begin position="2"/>
        <end position="118"/>
    </location>
</feature>
<dbReference type="GO" id="GO:0003677">
    <property type="term" value="F:DNA binding"/>
    <property type="evidence" value="ECO:0007669"/>
    <property type="project" value="InterPro"/>
</dbReference>